<feature type="transmembrane region" description="Helical" evidence="1">
    <location>
        <begin position="78"/>
        <end position="97"/>
    </location>
</feature>
<evidence type="ECO:0000313" key="2">
    <source>
        <dbReference type="EMBL" id="RHA81072.1"/>
    </source>
</evidence>
<dbReference type="Proteomes" id="UP000285740">
    <property type="component" value="Unassembled WGS sequence"/>
</dbReference>
<dbReference type="PANTHER" id="PTHR35007:SF1">
    <property type="entry name" value="PILUS ASSEMBLY PROTEIN"/>
    <property type="match status" value="1"/>
</dbReference>
<dbReference type="AlphaFoldDB" id="A0A413T7V5"/>
<evidence type="ECO:0000313" key="3">
    <source>
        <dbReference type="Proteomes" id="UP000285740"/>
    </source>
</evidence>
<dbReference type="PANTHER" id="PTHR35007">
    <property type="entry name" value="INTEGRAL MEMBRANE PROTEIN-RELATED"/>
    <property type="match status" value="1"/>
</dbReference>
<keyword evidence="1" id="KW-0812">Transmembrane</keyword>
<name>A0A413T7V5_9FIRM</name>
<dbReference type="RefSeq" id="WP_118030285.1">
    <property type="nucleotide sequence ID" value="NZ_QSFV01000009.1"/>
</dbReference>
<feature type="transmembrane region" description="Helical" evidence="1">
    <location>
        <begin position="250"/>
        <end position="267"/>
    </location>
</feature>
<gene>
    <name evidence="2" type="ORF">DW918_04605</name>
</gene>
<sequence length="310" mass="34985">MVLLVTIAFFMAVVGCFIMLELSPFAFLDGLSGYLKPKNDSIRSKVKDSRKKKEVKGLQLLFEDVNEILRLTGKSSQFSILCVLAMILFVLGVLMALTMNNVLLVPVLAIGFALMPFYYVKFTASRHKKQINTELETALSMITTSYLRNKNTIIRAIEENLPYLNPPVSEVFRNFLMEAKLINSNTAEALEGLKKGMDNAVFHEWVDAVVACQEDYNLKNTLPSIVSKLSDMRVVSSELDLLIYEPVKEYITMVFLLFGSIPLLYFLNKDWYETLMFTGFGKALLAISGGVLFVSVAAIVKHTRPIEYKR</sequence>
<organism evidence="2 3">
    <name type="scientific">Eubacterium ventriosum</name>
    <dbReference type="NCBI Taxonomy" id="39496"/>
    <lineage>
        <taxon>Bacteria</taxon>
        <taxon>Bacillati</taxon>
        <taxon>Bacillota</taxon>
        <taxon>Clostridia</taxon>
        <taxon>Eubacteriales</taxon>
        <taxon>Eubacteriaceae</taxon>
        <taxon>Eubacterium</taxon>
    </lineage>
</organism>
<keyword evidence="1" id="KW-0472">Membrane</keyword>
<proteinExistence type="predicted"/>
<feature type="transmembrane region" description="Helical" evidence="1">
    <location>
        <begin position="103"/>
        <end position="120"/>
    </location>
</feature>
<comment type="caution">
    <text evidence="2">The sequence shown here is derived from an EMBL/GenBank/DDBJ whole genome shotgun (WGS) entry which is preliminary data.</text>
</comment>
<feature type="transmembrane region" description="Helical" evidence="1">
    <location>
        <begin position="6"/>
        <end position="28"/>
    </location>
</feature>
<protein>
    <recommendedName>
        <fullName evidence="4">Type II secretion system protein GspF domain-containing protein</fullName>
    </recommendedName>
</protein>
<evidence type="ECO:0008006" key="4">
    <source>
        <dbReference type="Google" id="ProtNLM"/>
    </source>
</evidence>
<feature type="transmembrane region" description="Helical" evidence="1">
    <location>
        <begin position="279"/>
        <end position="300"/>
    </location>
</feature>
<keyword evidence="1" id="KW-1133">Transmembrane helix</keyword>
<dbReference type="EMBL" id="QSFV01000009">
    <property type="protein sequence ID" value="RHA81072.1"/>
    <property type="molecule type" value="Genomic_DNA"/>
</dbReference>
<evidence type="ECO:0000256" key="1">
    <source>
        <dbReference type="SAM" id="Phobius"/>
    </source>
</evidence>
<reference evidence="2 3" key="1">
    <citation type="submission" date="2018-08" db="EMBL/GenBank/DDBJ databases">
        <title>A genome reference for cultivated species of the human gut microbiota.</title>
        <authorList>
            <person name="Zou Y."/>
            <person name="Xue W."/>
            <person name="Luo G."/>
        </authorList>
    </citation>
    <scope>NUCLEOTIDE SEQUENCE [LARGE SCALE GENOMIC DNA]</scope>
    <source>
        <strain evidence="2 3">AM42-30</strain>
    </source>
</reference>
<accession>A0A413T7V5</accession>